<evidence type="ECO:0000313" key="2">
    <source>
        <dbReference type="Proteomes" id="UP001272137"/>
    </source>
</evidence>
<evidence type="ECO:0000313" key="1">
    <source>
        <dbReference type="EMBL" id="MDW9252979.1"/>
    </source>
</evidence>
<accession>A0AAW9CWE0</accession>
<dbReference type="Proteomes" id="UP001272137">
    <property type="component" value="Unassembled WGS sequence"/>
</dbReference>
<organism evidence="1 2">
    <name type="scientific">Burkholderia thailandensis</name>
    <dbReference type="NCBI Taxonomy" id="57975"/>
    <lineage>
        <taxon>Bacteria</taxon>
        <taxon>Pseudomonadati</taxon>
        <taxon>Pseudomonadota</taxon>
        <taxon>Betaproteobacteria</taxon>
        <taxon>Burkholderiales</taxon>
        <taxon>Burkholderiaceae</taxon>
        <taxon>Burkholderia</taxon>
        <taxon>pseudomallei group</taxon>
    </lineage>
</organism>
<proteinExistence type="predicted"/>
<sequence length="51" mass="5895">MIGSIGREYWRMLETIRQKRHHSTICITGPANSPNRFRFAFGMPSTVRTQG</sequence>
<dbReference type="EMBL" id="QXCT01000001">
    <property type="protein sequence ID" value="MDW9252979.1"/>
    <property type="molecule type" value="Genomic_DNA"/>
</dbReference>
<comment type="caution">
    <text evidence="1">The sequence shown here is derived from an EMBL/GenBank/DDBJ whole genome shotgun (WGS) entry which is preliminary data.</text>
</comment>
<name>A0AAW9CWE0_BURTH</name>
<reference evidence="1" key="1">
    <citation type="submission" date="2018-08" db="EMBL/GenBank/DDBJ databases">
        <title>Identification of Burkholderia cepacia strains that express a Burkholderia pseudomallei-like capsular polysaccharide.</title>
        <authorList>
            <person name="Burtnick M.N."/>
            <person name="Vongsouvath M."/>
            <person name="Newton P."/>
            <person name="Wuthiekanun V."/>
            <person name="Limmathurotsakul D."/>
            <person name="Brett P.J."/>
            <person name="Chantratita N."/>
            <person name="Dance D.A."/>
        </authorList>
    </citation>
    <scope>NUCLEOTIDE SEQUENCE</scope>
    <source>
        <strain evidence="1">SBXCC001</strain>
    </source>
</reference>
<gene>
    <name evidence="1" type="ORF">C7S16_5931</name>
</gene>
<protein>
    <submittedName>
        <fullName evidence="1">Uncharacterized protein</fullName>
    </submittedName>
</protein>
<dbReference type="AlphaFoldDB" id="A0AAW9CWE0"/>